<organism evidence="1 2">
    <name type="scientific">Paraphaeosphaeria minitans</name>
    <dbReference type="NCBI Taxonomy" id="565426"/>
    <lineage>
        <taxon>Eukaryota</taxon>
        <taxon>Fungi</taxon>
        <taxon>Dikarya</taxon>
        <taxon>Ascomycota</taxon>
        <taxon>Pezizomycotina</taxon>
        <taxon>Dothideomycetes</taxon>
        <taxon>Pleosporomycetidae</taxon>
        <taxon>Pleosporales</taxon>
        <taxon>Massarineae</taxon>
        <taxon>Didymosphaeriaceae</taxon>
        <taxon>Paraphaeosphaeria</taxon>
    </lineage>
</organism>
<sequence length="79" mass="8738">MALVASCGLLRMVRRLCLQQDVGHRLSDSSTVAPGAGYIWHFTAEEEVFQPNLLSPELDKKSAVSLSEAFMYLEYSLCG</sequence>
<proteinExistence type="predicted"/>
<dbReference type="AlphaFoldDB" id="A0A9P6G6P4"/>
<dbReference type="EMBL" id="WJXW01000015">
    <property type="protein sequence ID" value="KAF9729854.1"/>
    <property type="molecule type" value="Genomic_DNA"/>
</dbReference>
<evidence type="ECO:0000313" key="2">
    <source>
        <dbReference type="Proteomes" id="UP000756921"/>
    </source>
</evidence>
<keyword evidence="2" id="KW-1185">Reference proteome</keyword>
<dbReference type="OrthoDB" id="10371878at2759"/>
<protein>
    <submittedName>
        <fullName evidence="1">Uncharacterized protein</fullName>
    </submittedName>
</protein>
<accession>A0A9P6G6P4</accession>
<comment type="caution">
    <text evidence="1">The sequence shown here is derived from an EMBL/GenBank/DDBJ whole genome shotgun (WGS) entry which is preliminary data.</text>
</comment>
<evidence type="ECO:0000313" key="1">
    <source>
        <dbReference type="EMBL" id="KAF9729854.1"/>
    </source>
</evidence>
<gene>
    <name evidence="1" type="ORF">PMIN01_11787</name>
</gene>
<name>A0A9P6G6P4_9PLEO</name>
<dbReference type="Proteomes" id="UP000756921">
    <property type="component" value="Unassembled WGS sequence"/>
</dbReference>
<reference evidence="1" key="1">
    <citation type="journal article" date="2020" name="Mol. Plant Microbe Interact.">
        <title>Genome Sequence of the Biocontrol Agent Coniothyrium minitans strain Conio (IMI 134523).</title>
        <authorList>
            <person name="Patel D."/>
            <person name="Shittu T.A."/>
            <person name="Baroncelli R."/>
            <person name="Muthumeenakshi S."/>
            <person name="Osborne T.H."/>
            <person name="Janganan T.K."/>
            <person name="Sreenivasaprasad S."/>
        </authorList>
    </citation>
    <scope>NUCLEOTIDE SEQUENCE</scope>
    <source>
        <strain evidence="1">Conio</strain>
    </source>
</reference>